<feature type="binding site" evidence="8">
    <location>
        <position position="254"/>
    </location>
    <ligand>
        <name>D-glyceraldehyde 3-phosphate</name>
        <dbReference type="ChEBI" id="CHEBI:59776"/>
    </ligand>
</feature>
<evidence type="ECO:0000256" key="1">
    <source>
        <dbReference type="ARBA" id="ARBA00004869"/>
    </source>
</evidence>
<evidence type="ECO:0000256" key="8">
    <source>
        <dbReference type="PIRSR" id="PIRSR000149-2"/>
    </source>
</evidence>
<dbReference type="InterPro" id="IPR036291">
    <property type="entry name" value="NAD(P)-bd_dom_sf"/>
</dbReference>
<feature type="active site" description="Nucleophile" evidence="7">
    <location>
        <position position="172"/>
    </location>
</feature>
<dbReference type="OrthoDB" id="1152826at2759"/>
<dbReference type="GeneID" id="25361749"/>
<feature type="binding site" evidence="8">
    <location>
        <position position="202"/>
    </location>
    <ligand>
        <name>D-glyceraldehyde 3-phosphate</name>
        <dbReference type="ChEBI" id="CHEBI:59776"/>
    </ligand>
</feature>
<dbReference type="UniPathway" id="UPA00109">
    <property type="reaction ID" value="UER00184"/>
</dbReference>
<evidence type="ECO:0000259" key="13">
    <source>
        <dbReference type="SMART" id="SM00846"/>
    </source>
</evidence>
<dbReference type="GO" id="GO:0005829">
    <property type="term" value="C:cytosol"/>
    <property type="evidence" value="ECO:0007669"/>
    <property type="project" value="TreeGrafter"/>
</dbReference>
<feature type="site" description="Activates thiol group during catalysis" evidence="10">
    <location>
        <position position="199"/>
    </location>
</feature>
<dbReference type="InterPro" id="IPR020829">
    <property type="entry name" value="GlycerAld_3-P_DH_cat"/>
</dbReference>
<dbReference type="InterPro" id="IPR006424">
    <property type="entry name" value="Glyceraldehyde-3-P_DH_1"/>
</dbReference>
<dbReference type="GO" id="GO:0004365">
    <property type="term" value="F:glyceraldehyde-3-phosphate dehydrogenase (NAD+) (phosphorylating) activity"/>
    <property type="evidence" value="ECO:0007669"/>
    <property type="project" value="UniProtKB-UniRule"/>
</dbReference>
<dbReference type="Pfam" id="PF02800">
    <property type="entry name" value="Gp_dh_C"/>
    <property type="match status" value="1"/>
</dbReference>
<dbReference type="PANTHER" id="PTHR10836:SF134">
    <property type="entry name" value="GLYCERALDEHYDE-3-PHOSPHATE DEHYDROGENASE (PHOSPHORYLATING)"/>
    <property type="match status" value="1"/>
</dbReference>
<proteinExistence type="inferred from homology"/>
<dbReference type="GO" id="GO:0051287">
    <property type="term" value="F:NAD binding"/>
    <property type="evidence" value="ECO:0007669"/>
    <property type="project" value="UniProtKB-UniRule"/>
</dbReference>
<evidence type="ECO:0000313" key="15">
    <source>
        <dbReference type="Proteomes" id="UP000030641"/>
    </source>
</evidence>
<keyword evidence="15" id="KW-1185">Reference proteome</keyword>
<evidence type="ECO:0000256" key="9">
    <source>
        <dbReference type="PIRSR" id="PIRSR000149-3"/>
    </source>
</evidence>
<feature type="binding site" evidence="9">
    <location>
        <begin position="23"/>
        <end position="24"/>
    </location>
    <ligand>
        <name>NAD(+)</name>
        <dbReference type="ChEBI" id="CHEBI:57540"/>
    </ligand>
</feature>
<keyword evidence="4 12" id="KW-0560">Oxidoreductase</keyword>
<dbReference type="HOGENOM" id="CLU_030140_0_3_1"/>
<dbReference type="InParanoid" id="A0A074XYQ1"/>
<evidence type="ECO:0000256" key="6">
    <source>
        <dbReference type="ARBA" id="ARBA00052787"/>
    </source>
</evidence>
<evidence type="ECO:0000256" key="11">
    <source>
        <dbReference type="RuleBase" id="RU000397"/>
    </source>
</evidence>
<comment type="subunit">
    <text evidence="12">Homotetramer.</text>
</comment>
<comment type="catalytic activity">
    <reaction evidence="6">
        <text>D-glyceraldehyde 3-phosphate + phosphate + NADP(+) = (2R)-3-phospho-glyceroyl phosphate + NADPH + H(+)</text>
        <dbReference type="Rhea" id="RHEA:10296"/>
        <dbReference type="ChEBI" id="CHEBI:15378"/>
        <dbReference type="ChEBI" id="CHEBI:43474"/>
        <dbReference type="ChEBI" id="CHEBI:57604"/>
        <dbReference type="ChEBI" id="CHEBI:57783"/>
        <dbReference type="ChEBI" id="CHEBI:58349"/>
        <dbReference type="ChEBI" id="CHEBI:59776"/>
        <dbReference type="EC" id="1.2.1.13"/>
    </reaction>
</comment>
<feature type="binding site" evidence="9">
    <location>
        <position position="140"/>
    </location>
    <ligand>
        <name>NAD(+)</name>
        <dbReference type="ChEBI" id="CHEBI:57540"/>
    </ligand>
</feature>
<dbReference type="SUPFAM" id="SSF51735">
    <property type="entry name" value="NAD(P)-binding Rossmann-fold domains"/>
    <property type="match status" value="1"/>
</dbReference>
<name>A0A074XYQ1_AURSE</name>
<dbReference type="OMA" id="QVKLYVW"/>
<protein>
    <recommendedName>
        <fullName evidence="12">Glyceraldehyde-3-phosphate dehydrogenase</fullName>
        <ecNumber evidence="12">1.2.1.12</ecNumber>
    </recommendedName>
</protein>
<evidence type="ECO:0000256" key="10">
    <source>
        <dbReference type="PIRSR" id="PIRSR000149-4"/>
    </source>
</evidence>
<accession>A0A074XYQ1</accession>
<dbReference type="PIRSF" id="PIRSF000149">
    <property type="entry name" value="GAP_DH"/>
    <property type="match status" value="1"/>
</dbReference>
<feature type="binding site" evidence="9">
    <location>
        <position position="336"/>
    </location>
    <ligand>
        <name>NAD(+)</name>
        <dbReference type="ChEBI" id="CHEBI:57540"/>
    </ligand>
</feature>
<evidence type="ECO:0000313" key="14">
    <source>
        <dbReference type="EMBL" id="KEQ90653.1"/>
    </source>
</evidence>
<dbReference type="PRINTS" id="PR00078">
    <property type="entry name" value="G3PDHDRGNASE"/>
</dbReference>
<dbReference type="GO" id="GO:0047100">
    <property type="term" value="F:glyceraldehyde-3-phosphate dehydrogenase (NADP+) (phosphorylating) activity"/>
    <property type="evidence" value="ECO:0007669"/>
    <property type="project" value="UniProtKB-EC"/>
</dbReference>
<evidence type="ECO:0000256" key="3">
    <source>
        <dbReference type="ARBA" id="ARBA00007406"/>
    </source>
</evidence>
<feature type="binding site" evidence="8">
    <location>
        <begin position="231"/>
        <end position="232"/>
    </location>
    <ligand>
        <name>D-glyceraldehyde 3-phosphate</name>
        <dbReference type="ChEBI" id="CHEBI:59776"/>
    </ligand>
</feature>
<dbReference type="FunFam" id="3.30.360.10:FF:000002">
    <property type="entry name" value="Glyceraldehyde-3-phosphate dehydrogenase"/>
    <property type="match status" value="1"/>
</dbReference>
<comment type="pathway">
    <text evidence="1 12">Carbohydrate degradation; glycolysis; pyruvate from D-glyceraldehyde 3-phosphate: step 1/5.</text>
</comment>
<dbReference type="RefSeq" id="XP_013339169.1">
    <property type="nucleotide sequence ID" value="XM_013483715.1"/>
</dbReference>
<organism evidence="14 15">
    <name type="scientific">Aureobasidium subglaciale (strain EXF-2481)</name>
    <name type="common">Aureobasidium pullulans var. subglaciale</name>
    <dbReference type="NCBI Taxonomy" id="1043005"/>
    <lineage>
        <taxon>Eukaryota</taxon>
        <taxon>Fungi</taxon>
        <taxon>Dikarya</taxon>
        <taxon>Ascomycota</taxon>
        <taxon>Pezizomycotina</taxon>
        <taxon>Dothideomycetes</taxon>
        <taxon>Dothideomycetidae</taxon>
        <taxon>Dothideales</taxon>
        <taxon>Saccotheciaceae</taxon>
        <taxon>Aureobasidium</taxon>
    </lineage>
</organism>
<dbReference type="CDD" id="cd18126">
    <property type="entry name" value="GAPDH_I_C"/>
    <property type="match status" value="1"/>
</dbReference>
<dbReference type="STRING" id="1043005.A0A074XYQ1"/>
<keyword evidence="5 12" id="KW-0324">Glycolysis</keyword>
<evidence type="ECO:0000256" key="7">
    <source>
        <dbReference type="PIRSR" id="PIRSR000149-1"/>
    </source>
</evidence>
<evidence type="ECO:0000256" key="5">
    <source>
        <dbReference type="ARBA" id="ARBA00023152"/>
    </source>
</evidence>
<gene>
    <name evidence="14" type="ORF">AUEXF2481DRAFT_102770</name>
</gene>
<comment type="catalytic activity">
    <reaction evidence="12">
        <text>D-glyceraldehyde 3-phosphate + phosphate + NAD(+) = (2R)-3-phospho-glyceroyl phosphate + NADH + H(+)</text>
        <dbReference type="Rhea" id="RHEA:10300"/>
        <dbReference type="ChEBI" id="CHEBI:15378"/>
        <dbReference type="ChEBI" id="CHEBI:43474"/>
        <dbReference type="ChEBI" id="CHEBI:57540"/>
        <dbReference type="ChEBI" id="CHEBI:57604"/>
        <dbReference type="ChEBI" id="CHEBI:57945"/>
        <dbReference type="ChEBI" id="CHEBI:59776"/>
        <dbReference type="EC" id="1.2.1.12"/>
    </reaction>
</comment>
<dbReference type="SMART" id="SM00846">
    <property type="entry name" value="Gp_dh_N"/>
    <property type="match status" value="1"/>
</dbReference>
<dbReference type="PANTHER" id="PTHR10836">
    <property type="entry name" value="GLYCERALDEHYDE 3-PHOSPHATE DEHYDROGENASE"/>
    <property type="match status" value="1"/>
</dbReference>
<feature type="binding site" evidence="8">
    <location>
        <begin position="171"/>
        <end position="173"/>
    </location>
    <ligand>
        <name>D-glyceraldehyde 3-phosphate</name>
        <dbReference type="ChEBI" id="CHEBI:59776"/>
    </ligand>
</feature>
<sequence>MSSTTSDSSSTAPCRIGINGFGRIGRNVFRASLLRSDVVVVAINHTCSTIEDLIYLIQFDSTHGTLAKLLGSEAQLNALPNGNLAMNGREIILHSERDLQKLDWAASGVDYVAECTGKFKTTELASTHITKGKARKVLVSAPSPDAPTFVYKVNSHEYNLYRDLSVFSCASCTTNCLAPIAKVLDDNFGIQQGFMTTVHASTQSQHVLDGYSKKNKRAGRSVMGNIIPTTTGAAQAIKIVLPQLKGKLSGTSIRVPVANVSMVDLTINTDVETSLPEILRALRHASETYLSGVLCVSEDEVVSCDLLGHDSSAIIDSKASVELNSKFFKIIAWYDNEWAYSCRLLDMLGMMANEDAAACFVR</sequence>
<dbReference type="InterPro" id="IPR020828">
    <property type="entry name" value="GlycerAld_3-P_DH_NAD(P)-bd"/>
</dbReference>
<dbReference type="GO" id="GO:0006096">
    <property type="term" value="P:glycolytic process"/>
    <property type="evidence" value="ECO:0007669"/>
    <property type="project" value="UniProtKB-UniPathway"/>
</dbReference>
<dbReference type="Gene3D" id="3.40.50.720">
    <property type="entry name" value="NAD(P)-binding Rossmann-like Domain"/>
    <property type="match status" value="1"/>
</dbReference>
<dbReference type="Proteomes" id="UP000030641">
    <property type="component" value="Unassembled WGS sequence"/>
</dbReference>
<dbReference type="FunFam" id="3.40.50.720:FF:000001">
    <property type="entry name" value="Glyceraldehyde-3-phosphate dehydrogenase"/>
    <property type="match status" value="1"/>
</dbReference>
<evidence type="ECO:0000256" key="12">
    <source>
        <dbReference type="RuleBase" id="RU361160"/>
    </source>
</evidence>
<dbReference type="EC" id="1.2.1.12" evidence="12"/>
<dbReference type="EMBL" id="KL584787">
    <property type="protein sequence ID" value="KEQ90653.1"/>
    <property type="molecule type" value="Genomic_DNA"/>
</dbReference>
<keyword evidence="9 12" id="KW-0520">NAD</keyword>
<dbReference type="GO" id="GO:0006006">
    <property type="term" value="P:glucose metabolic process"/>
    <property type="evidence" value="ECO:0007669"/>
    <property type="project" value="InterPro"/>
</dbReference>
<dbReference type="CDD" id="cd05214">
    <property type="entry name" value="GAPDH_I_N"/>
    <property type="match status" value="1"/>
</dbReference>
<comment type="pathway">
    <text evidence="2">Carbohydrate biosynthesis; Calvin cycle.</text>
</comment>
<dbReference type="PROSITE" id="PS00071">
    <property type="entry name" value="GAPDH"/>
    <property type="match status" value="1"/>
</dbReference>
<dbReference type="AlphaFoldDB" id="A0A074XYQ1"/>
<dbReference type="SUPFAM" id="SSF55347">
    <property type="entry name" value="Glyceraldehyde-3-phosphate dehydrogenase-like, C-terminal domain"/>
    <property type="match status" value="1"/>
</dbReference>
<feature type="binding site" evidence="9">
    <location>
        <position position="97"/>
    </location>
    <ligand>
        <name>NAD(+)</name>
        <dbReference type="ChEBI" id="CHEBI:57540"/>
    </ligand>
</feature>
<evidence type="ECO:0000256" key="2">
    <source>
        <dbReference type="ARBA" id="ARBA00005215"/>
    </source>
</evidence>
<dbReference type="NCBIfam" id="TIGR01534">
    <property type="entry name" value="GAPDH-I"/>
    <property type="match status" value="1"/>
</dbReference>
<comment type="similarity">
    <text evidence="3 11">Belongs to the glyceraldehyde-3-phosphate dehydrogenase family.</text>
</comment>
<reference evidence="14 15" key="1">
    <citation type="journal article" date="2014" name="BMC Genomics">
        <title>Genome sequencing of four Aureobasidium pullulans varieties: biotechnological potential, stress tolerance, and description of new species.</title>
        <authorList>
            <person name="Gostin Ar C."/>
            <person name="Ohm R.A."/>
            <person name="Kogej T."/>
            <person name="Sonjak S."/>
            <person name="Turk M."/>
            <person name="Zajc J."/>
            <person name="Zalar P."/>
            <person name="Grube M."/>
            <person name="Sun H."/>
            <person name="Han J."/>
            <person name="Sharma A."/>
            <person name="Chiniquy J."/>
            <person name="Ngan C.Y."/>
            <person name="Lipzen A."/>
            <person name="Barry K."/>
            <person name="Grigoriev I.V."/>
            <person name="Gunde-Cimerman N."/>
        </authorList>
    </citation>
    <scope>NUCLEOTIDE SEQUENCE [LARGE SCALE GENOMIC DNA]</scope>
    <source>
        <strain evidence="14 15">EXF-2481</strain>
    </source>
</reference>
<dbReference type="InterPro" id="IPR020831">
    <property type="entry name" value="GlycerAld/Erythrose_P_DH"/>
</dbReference>
<evidence type="ECO:0000256" key="4">
    <source>
        <dbReference type="ARBA" id="ARBA00023002"/>
    </source>
</evidence>
<dbReference type="Pfam" id="PF00044">
    <property type="entry name" value="Gp_dh_N"/>
    <property type="match status" value="1"/>
</dbReference>
<feature type="domain" description="Glyceraldehyde 3-phosphate dehydrogenase NAD(P) binding" evidence="13">
    <location>
        <begin position="14"/>
        <end position="172"/>
    </location>
</feature>
<dbReference type="GO" id="GO:0050661">
    <property type="term" value="F:NADP binding"/>
    <property type="evidence" value="ECO:0007669"/>
    <property type="project" value="InterPro"/>
</dbReference>
<dbReference type="InterPro" id="IPR020830">
    <property type="entry name" value="GlycerAld_3-P_DH_AS"/>
</dbReference>
<keyword evidence="9" id="KW-0547">Nucleotide-binding</keyword>
<dbReference type="Gene3D" id="3.30.360.10">
    <property type="entry name" value="Dihydrodipicolinate Reductase, domain 2"/>
    <property type="match status" value="1"/>
</dbReference>